<dbReference type="AlphaFoldDB" id="A0A1M6FKM0"/>
<dbReference type="PANTHER" id="PTHR21716">
    <property type="entry name" value="TRANSMEMBRANE PROTEIN"/>
    <property type="match status" value="1"/>
</dbReference>
<keyword evidence="4 6" id="KW-1133">Transmembrane helix</keyword>
<keyword evidence="5 6" id="KW-0472">Membrane</keyword>
<feature type="transmembrane region" description="Helical" evidence="6">
    <location>
        <begin position="138"/>
        <end position="160"/>
    </location>
</feature>
<protein>
    <submittedName>
        <fullName evidence="7">Predicted PurR-regulated permease PerM</fullName>
    </submittedName>
</protein>
<proteinExistence type="inferred from homology"/>
<feature type="transmembrane region" description="Helical" evidence="6">
    <location>
        <begin position="204"/>
        <end position="228"/>
    </location>
</feature>
<comment type="similarity">
    <text evidence="2">Belongs to the autoinducer-2 exporter (AI-2E) (TC 2.A.86) family.</text>
</comment>
<evidence type="ECO:0000256" key="4">
    <source>
        <dbReference type="ARBA" id="ARBA00022989"/>
    </source>
</evidence>
<evidence type="ECO:0000256" key="1">
    <source>
        <dbReference type="ARBA" id="ARBA00004141"/>
    </source>
</evidence>
<feature type="transmembrane region" description="Helical" evidence="6">
    <location>
        <begin position="55"/>
        <end position="80"/>
    </location>
</feature>
<evidence type="ECO:0000256" key="3">
    <source>
        <dbReference type="ARBA" id="ARBA00022692"/>
    </source>
</evidence>
<evidence type="ECO:0000313" key="8">
    <source>
        <dbReference type="Proteomes" id="UP000184292"/>
    </source>
</evidence>
<sequence length="342" mass="36090">MQTDRLTRDLLFVLAIAALAVAAWTLSFVLLLAFGGTLLAILFRHLALIVSRLTPLPVGAALALVLLGLLAALATLAILAGPRLAAQAAELSDSIPRTLMSIEDRLEDSRWGSWVVEQVQETEPVNELNVMGTLGGTMSAALGALANIVIVLSVGVFLALDPALYRRGLLHLVPPAHRDRAREVLDTLGRDLWRWMAGQALDMAAVAVLTGLGLWLLGIPLPLLLGLIAGLTNFIPFVGPFLSGIPAVLVAFAQSPMDAVWTAALFVAIQQVEGNVLLPMIQSRVASIPPVLILLAVVGAGILFGMAGVLLATPLLLTAIILVRMLYVEDALGDDLGDVDQT</sequence>
<evidence type="ECO:0000256" key="5">
    <source>
        <dbReference type="ARBA" id="ARBA00023136"/>
    </source>
</evidence>
<keyword evidence="3 6" id="KW-0812">Transmembrane</keyword>
<evidence type="ECO:0000313" key="7">
    <source>
        <dbReference type="EMBL" id="SHI98261.1"/>
    </source>
</evidence>
<dbReference type="RefSeq" id="WP_073330603.1">
    <property type="nucleotide sequence ID" value="NZ_FQYO01000004.1"/>
</dbReference>
<dbReference type="Pfam" id="PF01594">
    <property type="entry name" value="AI-2E_transport"/>
    <property type="match status" value="1"/>
</dbReference>
<dbReference type="STRING" id="1447782.SAMN05444417_2372"/>
<feature type="transmembrane region" description="Helical" evidence="6">
    <location>
        <begin position="293"/>
        <end position="323"/>
    </location>
</feature>
<keyword evidence="8" id="KW-1185">Reference proteome</keyword>
<evidence type="ECO:0000256" key="2">
    <source>
        <dbReference type="ARBA" id="ARBA00009773"/>
    </source>
</evidence>
<dbReference type="Proteomes" id="UP000184292">
    <property type="component" value="Unassembled WGS sequence"/>
</dbReference>
<accession>A0A1M6FKM0</accession>
<dbReference type="GO" id="GO:0016020">
    <property type="term" value="C:membrane"/>
    <property type="evidence" value="ECO:0007669"/>
    <property type="project" value="UniProtKB-SubCell"/>
</dbReference>
<comment type="subcellular location">
    <subcellularLocation>
        <location evidence="1">Membrane</location>
        <topology evidence="1">Multi-pass membrane protein</topology>
    </subcellularLocation>
</comment>
<dbReference type="PANTHER" id="PTHR21716:SF62">
    <property type="entry name" value="TRANSPORT PROTEIN YDBI-RELATED"/>
    <property type="match status" value="1"/>
</dbReference>
<dbReference type="GO" id="GO:0055085">
    <property type="term" value="P:transmembrane transport"/>
    <property type="evidence" value="ECO:0007669"/>
    <property type="project" value="TreeGrafter"/>
</dbReference>
<dbReference type="EMBL" id="FQYO01000004">
    <property type="protein sequence ID" value="SHI98261.1"/>
    <property type="molecule type" value="Genomic_DNA"/>
</dbReference>
<name>A0A1M6FKM0_9RHOB</name>
<dbReference type="InterPro" id="IPR002549">
    <property type="entry name" value="AI-2E-like"/>
</dbReference>
<feature type="transmembrane region" description="Helical" evidence="6">
    <location>
        <begin position="12"/>
        <end position="43"/>
    </location>
</feature>
<gene>
    <name evidence="7" type="ORF">SAMN05444417_2372</name>
</gene>
<feature type="transmembrane region" description="Helical" evidence="6">
    <location>
        <begin position="234"/>
        <end position="253"/>
    </location>
</feature>
<organism evidence="7 8">
    <name type="scientific">Wenxinia saemankumensis</name>
    <dbReference type="NCBI Taxonomy" id="1447782"/>
    <lineage>
        <taxon>Bacteria</taxon>
        <taxon>Pseudomonadati</taxon>
        <taxon>Pseudomonadota</taxon>
        <taxon>Alphaproteobacteria</taxon>
        <taxon>Rhodobacterales</taxon>
        <taxon>Roseobacteraceae</taxon>
        <taxon>Wenxinia</taxon>
    </lineage>
</organism>
<evidence type="ECO:0000256" key="6">
    <source>
        <dbReference type="SAM" id="Phobius"/>
    </source>
</evidence>
<reference evidence="7 8" key="1">
    <citation type="submission" date="2016-11" db="EMBL/GenBank/DDBJ databases">
        <authorList>
            <person name="Jaros S."/>
            <person name="Januszkiewicz K."/>
            <person name="Wedrychowicz H."/>
        </authorList>
    </citation>
    <scope>NUCLEOTIDE SEQUENCE [LARGE SCALE GENOMIC DNA]</scope>
    <source>
        <strain evidence="7 8">DSM 100565</strain>
    </source>
</reference>